<dbReference type="PRINTS" id="PR00035">
    <property type="entry name" value="HTHGNTR"/>
</dbReference>
<dbReference type="Pfam" id="PF07702">
    <property type="entry name" value="UTRA"/>
    <property type="match status" value="1"/>
</dbReference>
<organism evidence="5 6">
    <name type="scientific">Salinispora arenicola</name>
    <dbReference type="NCBI Taxonomy" id="168697"/>
    <lineage>
        <taxon>Bacteria</taxon>
        <taxon>Bacillati</taxon>
        <taxon>Actinomycetota</taxon>
        <taxon>Actinomycetes</taxon>
        <taxon>Micromonosporales</taxon>
        <taxon>Micromonosporaceae</taxon>
        <taxon>Salinispora</taxon>
    </lineage>
</organism>
<accession>A0ABQ4JT28</accession>
<name>A0ABQ4JT28_SALAC</name>
<dbReference type="PANTHER" id="PTHR44846">
    <property type="entry name" value="MANNOSYL-D-GLYCERATE TRANSPORT/METABOLISM SYSTEM REPRESSOR MNGR-RELATED"/>
    <property type="match status" value="1"/>
</dbReference>
<dbReference type="InterPro" id="IPR036390">
    <property type="entry name" value="WH_DNA-bd_sf"/>
</dbReference>
<sequence length="246" mass="26947">MMVDAVRGGVPEHGRVPKSFVVKNQLLNLLAELGEGALLPAERQLAAAYGVARSTLRQAISELTMEGRLRAYRGRGTFVAAPKLIQPLGLHSYTEALHAMGHQPSRRVVTVDRQPAGGSLAADLGVDATDEVMHLERVLLADGEPLGLESTYLPVRRFTDLMTDFDGTGSLYQHMTDRYGIRYAEATERIETVLANPREAMLLGTNPAQPMLLMQRVSADQDGVPIERVRSLYRGDRIGFATRLIG</sequence>
<evidence type="ECO:0000256" key="3">
    <source>
        <dbReference type="ARBA" id="ARBA00023163"/>
    </source>
</evidence>
<evidence type="ECO:0000256" key="1">
    <source>
        <dbReference type="ARBA" id="ARBA00023015"/>
    </source>
</evidence>
<keyword evidence="1" id="KW-0805">Transcription regulation</keyword>
<feature type="domain" description="HTH gntR-type" evidence="4">
    <location>
        <begin position="14"/>
        <end position="82"/>
    </location>
</feature>
<dbReference type="InterPro" id="IPR028978">
    <property type="entry name" value="Chorismate_lyase_/UTRA_dom_sf"/>
</dbReference>
<dbReference type="SMART" id="SM00345">
    <property type="entry name" value="HTH_GNTR"/>
    <property type="match status" value="1"/>
</dbReference>
<dbReference type="Gene3D" id="3.40.1410.10">
    <property type="entry name" value="Chorismate lyase-like"/>
    <property type="match status" value="1"/>
</dbReference>
<dbReference type="InterPro" id="IPR036388">
    <property type="entry name" value="WH-like_DNA-bd_sf"/>
</dbReference>
<keyword evidence="6" id="KW-1185">Reference proteome</keyword>
<evidence type="ECO:0000256" key="2">
    <source>
        <dbReference type="ARBA" id="ARBA00023125"/>
    </source>
</evidence>
<dbReference type="SUPFAM" id="SSF46785">
    <property type="entry name" value="Winged helix' DNA-binding domain"/>
    <property type="match status" value="1"/>
</dbReference>
<dbReference type="InterPro" id="IPR050679">
    <property type="entry name" value="Bact_HTH_transcr_reg"/>
</dbReference>
<dbReference type="Proteomes" id="UP000677457">
    <property type="component" value="Unassembled WGS sequence"/>
</dbReference>
<dbReference type="InterPro" id="IPR011663">
    <property type="entry name" value="UTRA"/>
</dbReference>
<gene>
    <name evidence="5" type="ORF">Sar04_17350</name>
</gene>
<evidence type="ECO:0000313" key="6">
    <source>
        <dbReference type="Proteomes" id="UP000677457"/>
    </source>
</evidence>
<dbReference type="EMBL" id="BOQM01000010">
    <property type="protein sequence ID" value="GIM84436.1"/>
    <property type="molecule type" value="Genomic_DNA"/>
</dbReference>
<dbReference type="InterPro" id="IPR000524">
    <property type="entry name" value="Tscrpt_reg_HTH_GntR"/>
</dbReference>
<protein>
    <submittedName>
        <fullName evidence="5">GntR family transcriptional regulator</fullName>
    </submittedName>
</protein>
<dbReference type="SUPFAM" id="SSF64288">
    <property type="entry name" value="Chorismate lyase-like"/>
    <property type="match status" value="1"/>
</dbReference>
<keyword evidence="3" id="KW-0804">Transcription</keyword>
<evidence type="ECO:0000259" key="4">
    <source>
        <dbReference type="PROSITE" id="PS50949"/>
    </source>
</evidence>
<dbReference type="CDD" id="cd07377">
    <property type="entry name" value="WHTH_GntR"/>
    <property type="match status" value="1"/>
</dbReference>
<comment type="caution">
    <text evidence="5">The sequence shown here is derived from an EMBL/GenBank/DDBJ whole genome shotgun (WGS) entry which is preliminary data.</text>
</comment>
<dbReference type="SMART" id="SM00866">
    <property type="entry name" value="UTRA"/>
    <property type="match status" value="1"/>
</dbReference>
<evidence type="ECO:0000313" key="5">
    <source>
        <dbReference type="EMBL" id="GIM84436.1"/>
    </source>
</evidence>
<dbReference type="Gene3D" id="1.10.10.10">
    <property type="entry name" value="Winged helix-like DNA-binding domain superfamily/Winged helix DNA-binding domain"/>
    <property type="match status" value="1"/>
</dbReference>
<dbReference type="PROSITE" id="PS50949">
    <property type="entry name" value="HTH_GNTR"/>
    <property type="match status" value="1"/>
</dbReference>
<dbReference type="Pfam" id="PF00392">
    <property type="entry name" value="GntR"/>
    <property type="match status" value="1"/>
</dbReference>
<keyword evidence="2" id="KW-0238">DNA-binding</keyword>
<proteinExistence type="predicted"/>
<reference evidence="5 6" key="1">
    <citation type="submission" date="2021-03" db="EMBL/GenBank/DDBJ databases">
        <title>Whole genome shotgun sequence of Salinispora arenicola NBRC 105043.</title>
        <authorList>
            <person name="Komaki H."/>
            <person name="Tamura T."/>
        </authorList>
    </citation>
    <scope>NUCLEOTIDE SEQUENCE [LARGE SCALE GENOMIC DNA]</scope>
    <source>
        <strain evidence="5 6">NBRC 105043</strain>
    </source>
</reference>
<dbReference type="PANTHER" id="PTHR44846:SF1">
    <property type="entry name" value="MANNOSYL-D-GLYCERATE TRANSPORT_METABOLISM SYSTEM REPRESSOR MNGR-RELATED"/>
    <property type="match status" value="1"/>
</dbReference>